<accession>A0A4Y4AWA3</accession>
<proteinExistence type="predicted"/>
<reference evidence="1 2" key="1">
    <citation type="submission" date="2019-06" db="EMBL/GenBank/DDBJ databases">
        <title>Whole genome shotgun sequence of Flavobacterium flevense NBRC 14960.</title>
        <authorList>
            <person name="Hosoyama A."/>
            <person name="Uohara A."/>
            <person name="Ohji S."/>
            <person name="Ichikawa N."/>
        </authorList>
    </citation>
    <scope>NUCLEOTIDE SEQUENCE [LARGE SCALE GENOMIC DNA]</scope>
    <source>
        <strain evidence="1 2">NBRC 14960</strain>
    </source>
</reference>
<dbReference type="Proteomes" id="UP000316775">
    <property type="component" value="Unassembled WGS sequence"/>
</dbReference>
<keyword evidence="2" id="KW-1185">Reference proteome</keyword>
<comment type="caution">
    <text evidence="1">The sequence shown here is derived from an EMBL/GenBank/DDBJ whole genome shotgun (WGS) entry which is preliminary data.</text>
</comment>
<protein>
    <submittedName>
        <fullName evidence="1">Uncharacterized protein</fullName>
    </submittedName>
</protein>
<gene>
    <name evidence="1" type="ORF">FFL01_03730</name>
</gene>
<dbReference type="AlphaFoldDB" id="A0A4Y4AWA3"/>
<sequence length="60" mass="6910">MVKKLLICLVYYFCISEKSVPDVLKHTILDLINTAIAFLTAGFRRVNVYIFVGFIYCVSF</sequence>
<evidence type="ECO:0000313" key="2">
    <source>
        <dbReference type="Proteomes" id="UP000316775"/>
    </source>
</evidence>
<evidence type="ECO:0000313" key="1">
    <source>
        <dbReference type="EMBL" id="GEC70834.1"/>
    </source>
</evidence>
<organism evidence="1 2">
    <name type="scientific">Flavobacterium flevense</name>
    <dbReference type="NCBI Taxonomy" id="983"/>
    <lineage>
        <taxon>Bacteria</taxon>
        <taxon>Pseudomonadati</taxon>
        <taxon>Bacteroidota</taxon>
        <taxon>Flavobacteriia</taxon>
        <taxon>Flavobacteriales</taxon>
        <taxon>Flavobacteriaceae</taxon>
        <taxon>Flavobacterium</taxon>
    </lineage>
</organism>
<name>A0A4Y4AWA3_9FLAO</name>
<dbReference type="EMBL" id="BJNP01000002">
    <property type="protein sequence ID" value="GEC70834.1"/>
    <property type="molecule type" value="Genomic_DNA"/>
</dbReference>